<comment type="caution">
    <text evidence="1">The sequence shown here is derived from an EMBL/GenBank/DDBJ whole genome shotgun (WGS) entry which is preliminary data.</text>
</comment>
<evidence type="ECO:0000313" key="2">
    <source>
        <dbReference type="Proteomes" id="UP000692954"/>
    </source>
</evidence>
<accession>A0A8S1NM22</accession>
<gene>
    <name evidence="1" type="ORF">PSON_ATCC_30995.1.T0620119</name>
</gene>
<protein>
    <submittedName>
        <fullName evidence="1">Uncharacterized protein</fullName>
    </submittedName>
</protein>
<evidence type="ECO:0000313" key="1">
    <source>
        <dbReference type="EMBL" id="CAD8094307.1"/>
    </source>
</evidence>
<organism evidence="1 2">
    <name type="scientific">Paramecium sonneborni</name>
    <dbReference type="NCBI Taxonomy" id="65129"/>
    <lineage>
        <taxon>Eukaryota</taxon>
        <taxon>Sar</taxon>
        <taxon>Alveolata</taxon>
        <taxon>Ciliophora</taxon>
        <taxon>Intramacronucleata</taxon>
        <taxon>Oligohymenophorea</taxon>
        <taxon>Peniculida</taxon>
        <taxon>Parameciidae</taxon>
        <taxon>Paramecium</taxon>
    </lineage>
</organism>
<keyword evidence="2" id="KW-1185">Reference proteome</keyword>
<proteinExistence type="predicted"/>
<dbReference type="AlphaFoldDB" id="A0A8S1NM22"/>
<reference evidence="1" key="1">
    <citation type="submission" date="2021-01" db="EMBL/GenBank/DDBJ databases">
        <authorList>
            <consortium name="Genoscope - CEA"/>
            <person name="William W."/>
        </authorList>
    </citation>
    <scope>NUCLEOTIDE SEQUENCE</scope>
</reference>
<sequence length="141" mass="17277">MNQILTQKVLYHYVQIHLLSKPKYFRHLRNIFQEFQDFYLYFSQFLNILHDSNCQNRKLRSFQLLQPHLDSQIKIDPNILFQMNLLIINSKFDNPLQQYLQIQNPSSLNNYIQLFNFINFLSIEALIYFKFKKKLQKHSFI</sequence>
<dbReference type="EMBL" id="CAJJDN010000062">
    <property type="protein sequence ID" value="CAD8094307.1"/>
    <property type="molecule type" value="Genomic_DNA"/>
</dbReference>
<dbReference type="Proteomes" id="UP000692954">
    <property type="component" value="Unassembled WGS sequence"/>
</dbReference>
<name>A0A8S1NM22_9CILI</name>